<evidence type="ECO:0000313" key="2">
    <source>
        <dbReference type="EMBL" id="KAF2832673.1"/>
    </source>
</evidence>
<dbReference type="AlphaFoldDB" id="A0A6A7AHV1"/>
<feature type="compositionally biased region" description="Basic and acidic residues" evidence="1">
    <location>
        <begin position="236"/>
        <end position="245"/>
    </location>
</feature>
<evidence type="ECO:0000313" key="3">
    <source>
        <dbReference type="Proteomes" id="UP000799424"/>
    </source>
</evidence>
<accession>A0A6A7AHV1</accession>
<protein>
    <submittedName>
        <fullName evidence="2">Uncharacterized protein</fullName>
    </submittedName>
</protein>
<sequence length="245" mass="27355">MSAIMPTQDNNQLTKPTDWASFMVTAALKYASDQNTPMTYTSADEARLEILNTLNWYEAHDEYEWPDFARLGFDFSQAMRFRRALVNDVFVALKKAGNVKLSDVGMLGTPDSSVTRSKRAGASGRRMAERKRHCKREEGSDTDAASDTSDKPFWYDQEFLAEVMNDLINRSGADVVSYLKGEKTPDALADIVHDGLVEVWESPVAGYILTPDELSRKHDAWVRANRSPGVEASAGRGEKHGSERP</sequence>
<proteinExistence type="predicted"/>
<feature type="region of interest" description="Disordered" evidence="1">
    <location>
        <begin position="226"/>
        <end position="245"/>
    </location>
</feature>
<keyword evidence="3" id="KW-1185">Reference proteome</keyword>
<dbReference type="Proteomes" id="UP000799424">
    <property type="component" value="Unassembled WGS sequence"/>
</dbReference>
<gene>
    <name evidence="2" type="ORF">CC86DRAFT_401422</name>
</gene>
<organism evidence="2 3">
    <name type="scientific">Ophiobolus disseminans</name>
    <dbReference type="NCBI Taxonomy" id="1469910"/>
    <lineage>
        <taxon>Eukaryota</taxon>
        <taxon>Fungi</taxon>
        <taxon>Dikarya</taxon>
        <taxon>Ascomycota</taxon>
        <taxon>Pezizomycotina</taxon>
        <taxon>Dothideomycetes</taxon>
        <taxon>Pleosporomycetidae</taxon>
        <taxon>Pleosporales</taxon>
        <taxon>Pleosporineae</taxon>
        <taxon>Phaeosphaeriaceae</taxon>
        <taxon>Ophiobolus</taxon>
    </lineage>
</organism>
<dbReference type="EMBL" id="MU006217">
    <property type="protein sequence ID" value="KAF2832673.1"/>
    <property type="molecule type" value="Genomic_DNA"/>
</dbReference>
<name>A0A6A7AHV1_9PLEO</name>
<reference evidence="2" key="1">
    <citation type="journal article" date="2020" name="Stud. Mycol.">
        <title>101 Dothideomycetes genomes: a test case for predicting lifestyles and emergence of pathogens.</title>
        <authorList>
            <person name="Haridas S."/>
            <person name="Albert R."/>
            <person name="Binder M."/>
            <person name="Bloem J."/>
            <person name="Labutti K."/>
            <person name="Salamov A."/>
            <person name="Andreopoulos B."/>
            <person name="Baker S."/>
            <person name="Barry K."/>
            <person name="Bills G."/>
            <person name="Bluhm B."/>
            <person name="Cannon C."/>
            <person name="Castanera R."/>
            <person name="Culley D."/>
            <person name="Daum C."/>
            <person name="Ezra D."/>
            <person name="Gonzalez J."/>
            <person name="Henrissat B."/>
            <person name="Kuo A."/>
            <person name="Liang C."/>
            <person name="Lipzen A."/>
            <person name="Lutzoni F."/>
            <person name="Magnuson J."/>
            <person name="Mondo S."/>
            <person name="Nolan M."/>
            <person name="Ohm R."/>
            <person name="Pangilinan J."/>
            <person name="Park H.-J."/>
            <person name="Ramirez L."/>
            <person name="Alfaro M."/>
            <person name="Sun H."/>
            <person name="Tritt A."/>
            <person name="Yoshinaga Y."/>
            <person name="Zwiers L.-H."/>
            <person name="Turgeon B."/>
            <person name="Goodwin S."/>
            <person name="Spatafora J."/>
            <person name="Crous P."/>
            <person name="Grigoriev I."/>
        </authorList>
    </citation>
    <scope>NUCLEOTIDE SEQUENCE</scope>
    <source>
        <strain evidence="2">CBS 113818</strain>
    </source>
</reference>
<feature type="region of interest" description="Disordered" evidence="1">
    <location>
        <begin position="110"/>
        <end position="149"/>
    </location>
</feature>
<evidence type="ECO:0000256" key="1">
    <source>
        <dbReference type="SAM" id="MobiDB-lite"/>
    </source>
</evidence>
<dbReference type="OrthoDB" id="3735253at2759"/>